<dbReference type="InterPro" id="IPR017873">
    <property type="entry name" value="Cys-rich_GLG1_repeat_euk"/>
</dbReference>
<dbReference type="EMBL" id="JARBDR010000917">
    <property type="protein sequence ID" value="KAJ8303274.1"/>
    <property type="molecule type" value="Genomic_DNA"/>
</dbReference>
<organism evidence="11 12">
    <name type="scientific">Tegillarca granosa</name>
    <name type="common">Malaysian cockle</name>
    <name type="synonym">Anadara granosa</name>
    <dbReference type="NCBI Taxonomy" id="220873"/>
    <lineage>
        <taxon>Eukaryota</taxon>
        <taxon>Metazoa</taxon>
        <taxon>Spiralia</taxon>
        <taxon>Lophotrochozoa</taxon>
        <taxon>Mollusca</taxon>
        <taxon>Bivalvia</taxon>
        <taxon>Autobranchia</taxon>
        <taxon>Pteriomorphia</taxon>
        <taxon>Arcoida</taxon>
        <taxon>Arcoidea</taxon>
        <taxon>Arcidae</taxon>
        <taxon>Tegillarca</taxon>
    </lineage>
</organism>
<evidence type="ECO:0000256" key="6">
    <source>
        <dbReference type="ARBA" id="ARBA00023136"/>
    </source>
</evidence>
<evidence type="ECO:0000256" key="7">
    <source>
        <dbReference type="ARBA" id="ARBA00023180"/>
    </source>
</evidence>
<dbReference type="InterPro" id="IPR039728">
    <property type="entry name" value="GLG1"/>
</dbReference>
<reference evidence="11 12" key="1">
    <citation type="submission" date="2022-12" db="EMBL/GenBank/DDBJ databases">
        <title>Chromosome-level genome of Tegillarca granosa.</title>
        <authorList>
            <person name="Kim J."/>
        </authorList>
    </citation>
    <scope>NUCLEOTIDE SEQUENCE [LARGE SCALE GENOMIC DNA]</scope>
    <source>
        <strain evidence="11">Teg-2019</strain>
        <tissue evidence="11">Adductor muscle</tissue>
    </source>
</reference>
<sequence length="1313" mass="151619">MAAHGRRVLLQSFVIFLVHATGASNSQSNDDIELSRVKRAAVVPQNINLQPKLNLNNQRDFNVQPPMINKMNQQNVGLNPDIQQNVQAGANPVKYTNRIQESMQRLKPLDSHLPKRTGKKQSFKLADVSECRDDIQRLCSSTSQKNNFAILDCLQKDVKVAEDVSRDCQHVLWSYKRNLTRDDRFEYAAAEVCKEELQNFPECNGLQKGNGLVIPCLVDSFNNISNVNCRAYIKKMKKIIFSDYRLVYKFVDACQPDIELLKCGRTTLNNEEIHSQGKVLSCLSEKISKVSRDCKHQILRVAELQADDYHLDRQLYYACQNDREHFCPYVPAGQGKIYKCLVKHKFDRDMSQECRDKLTVRQNIVAQDVKAEKTFYQACKTDIKKTGCFGGHPDGEDARRASVLLCLENSLRKGDVIDSECVAEMSDLRQSLMDDYQINPEIVANCDEEIKKYCNGGLERGGKTIHCLMDAARVKPPPKRSGGAIEMAIENKMLQSKCLRALEDLVQEADVGSDYRMDRALQIACQPVVDMACRNIKPGDARVLNCLMEHLDSSKMTDDCEDRLMEIQYFIVRDFRMDPALFKHCHSDAKKLCHASDDWVKVESTDVNNSPMILPCLYRHMKHHDKDPKLQVSRACKHDIHRVMRHRAKKVELDPEIERHCLKDMGRLCSDLDNYKKGEEIACLQDNYDKLEDENCHELIGNMTEDEDEFLELDNILMKACTPMIKHFCDQDLDEDAEADEIMECLIEHKYHPDMDQKCAAGVEHHQLISLKEFRFNHKYEVVSCLSEHVRNDTLKEVKHRIDSKCRKQLRVEILQRGETIDLDPDLKNACAEDIKRRCNLEHGNAKVIECLRSKIEKLTKPCHKLLFKREREEASVGDYKLNMACKGMIQISQNKDYRLNPSLRKACRLDIPKFCRDILNQQKNDEELEGKMIHCLRKQFLISRLSRECHHEIEGIIKESSLNYLEDPVLAKACKEEKNANEVSDNGKGKVEKCLKEQFRKNYITNHKCKQEIARINQETLVDINVDPLLHTGCQKDLIRFCGDVEPGEGKQMACLLIEFEDHPKRLNIECYKLLKQRKELWELSAQVAPVEGLSQLYDQISVSPSKSYILGVICAVIGIIFLIIYLSCRNESELGIFLIIDCIMYSFFYTFAMDYNTIYMGILIVMSNLDDGISLMVVSVKWWYQFKSMCVDLCFRQCRNSARYSFLTLILYKLLVIMQSLSKQNIGNCKNIFVMFFNLVLRVNNLEFYQKKNAYRLKLYLKNKFYCRLLEKQSQIKSTTQGISTLKGIELLPNYSKMCVIKSQKASKILN</sequence>
<name>A0ABQ9ED83_TEGGR</name>
<feature type="transmembrane region" description="Helical" evidence="9">
    <location>
        <begin position="1206"/>
        <end position="1223"/>
    </location>
</feature>
<evidence type="ECO:0000256" key="8">
    <source>
        <dbReference type="PROSITE-ProRule" id="PRU00622"/>
    </source>
</evidence>
<feature type="repeat" description="Cys-rich GLG1" evidence="8">
    <location>
        <begin position="163"/>
        <end position="225"/>
    </location>
</feature>
<keyword evidence="2 9" id="KW-0812">Transmembrane</keyword>
<evidence type="ECO:0000256" key="3">
    <source>
        <dbReference type="ARBA" id="ARBA00022729"/>
    </source>
</evidence>
<feature type="transmembrane region" description="Helical" evidence="9">
    <location>
        <begin position="1136"/>
        <end position="1154"/>
    </location>
</feature>
<keyword evidence="6 9" id="KW-0472">Membrane</keyword>
<evidence type="ECO:0000313" key="11">
    <source>
        <dbReference type="EMBL" id="KAJ8303274.1"/>
    </source>
</evidence>
<feature type="repeat" description="Cys-rich GLG1" evidence="8">
    <location>
        <begin position="289"/>
        <end position="349"/>
    </location>
</feature>
<feature type="repeat" description="Cys-rich GLG1" evidence="8">
    <location>
        <begin position="801"/>
        <end position="860"/>
    </location>
</feature>
<keyword evidence="4" id="KW-0677">Repeat</keyword>
<dbReference type="InterPro" id="IPR001893">
    <property type="entry name" value="Cys-rich_GLG1_repeat"/>
</dbReference>
<comment type="subcellular location">
    <subcellularLocation>
        <location evidence="1">Membrane</location>
        <topology evidence="1">Single-pass type I membrane protein</topology>
    </subcellularLocation>
</comment>
<feature type="chain" id="PRO_5046066689" description="Golgi apparatus protein 1" evidence="10">
    <location>
        <begin position="24"/>
        <end position="1313"/>
    </location>
</feature>
<proteinExistence type="predicted"/>
<dbReference type="Proteomes" id="UP001217089">
    <property type="component" value="Unassembled WGS sequence"/>
</dbReference>
<dbReference type="Pfam" id="PF00839">
    <property type="entry name" value="Cys_rich_FGFR"/>
    <property type="match status" value="13"/>
</dbReference>
<keyword evidence="7" id="KW-0325">Glycoprotein</keyword>
<feature type="repeat" description="Cys-rich GLG1" evidence="8">
    <location>
        <begin position="416"/>
        <end position="476"/>
    </location>
</feature>
<feature type="repeat" description="Cys-rich GLG1" evidence="8">
    <location>
        <begin position="1005"/>
        <end position="1065"/>
    </location>
</feature>
<protein>
    <recommendedName>
        <fullName evidence="13">Golgi apparatus protein 1</fullName>
    </recommendedName>
</protein>
<feature type="transmembrane region" description="Helical" evidence="9">
    <location>
        <begin position="1160"/>
        <end position="1186"/>
    </location>
</feature>
<keyword evidence="5 9" id="KW-1133">Transmembrane helix</keyword>
<gene>
    <name evidence="11" type="ORF">KUTeg_019670</name>
</gene>
<dbReference type="PANTHER" id="PTHR11884:SF1">
    <property type="entry name" value="GOLGI APPARATUS PROTEIN 1"/>
    <property type="match status" value="1"/>
</dbReference>
<evidence type="ECO:0000256" key="2">
    <source>
        <dbReference type="ARBA" id="ARBA00022692"/>
    </source>
</evidence>
<comment type="caution">
    <text evidence="11">The sequence shown here is derived from an EMBL/GenBank/DDBJ whole genome shotgun (WGS) entry which is preliminary data.</text>
</comment>
<feature type="repeat" description="Cys-rich GLG1" evidence="8">
    <location>
        <begin position="631"/>
        <end position="692"/>
    </location>
</feature>
<dbReference type="PROSITE" id="PS51289">
    <property type="entry name" value="GLG1_C_RICH"/>
    <property type="match status" value="7"/>
</dbReference>
<keyword evidence="3 10" id="KW-0732">Signal</keyword>
<accession>A0ABQ9ED83</accession>
<feature type="transmembrane region" description="Helical" evidence="9">
    <location>
        <begin position="1110"/>
        <end position="1129"/>
    </location>
</feature>
<feature type="repeat" description="Cys-rich GLG1" evidence="8">
    <location>
        <begin position="493"/>
        <end position="555"/>
    </location>
</feature>
<evidence type="ECO:0000256" key="1">
    <source>
        <dbReference type="ARBA" id="ARBA00004479"/>
    </source>
</evidence>
<feature type="signal peptide" evidence="10">
    <location>
        <begin position="1"/>
        <end position="23"/>
    </location>
</feature>
<evidence type="ECO:0000256" key="10">
    <source>
        <dbReference type="SAM" id="SignalP"/>
    </source>
</evidence>
<evidence type="ECO:0000256" key="5">
    <source>
        <dbReference type="ARBA" id="ARBA00022989"/>
    </source>
</evidence>
<dbReference type="PANTHER" id="PTHR11884">
    <property type="entry name" value="SELECTIN LIGAND RELATED"/>
    <property type="match status" value="1"/>
</dbReference>
<evidence type="ECO:0000313" key="12">
    <source>
        <dbReference type="Proteomes" id="UP001217089"/>
    </source>
</evidence>
<evidence type="ECO:0000256" key="9">
    <source>
        <dbReference type="SAM" id="Phobius"/>
    </source>
</evidence>
<keyword evidence="12" id="KW-1185">Reference proteome</keyword>
<evidence type="ECO:0008006" key="13">
    <source>
        <dbReference type="Google" id="ProtNLM"/>
    </source>
</evidence>
<evidence type="ECO:0000256" key="4">
    <source>
        <dbReference type="ARBA" id="ARBA00022737"/>
    </source>
</evidence>